<reference evidence="1" key="1">
    <citation type="submission" date="2014-11" db="EMBL/GenBank/DDBJ databases">
        <authorList>
            <person name="Amaro Gonzalez C."/>
        </authorList>
    </citation>
    <scope>NUCLEOTIDE SEQUENCE</scope>
</reference>
<dbReference type="EMBL" id="GBXM01063771">
    <property type="protein sequence ID" value="JAH44806.1"/>
    <property type="molecule type" value="Transcribed_RNA"/>
</dbReference>
<name>A0A0E9SU43_ANGAN</name>
<organism evidence="1">
    <name type="scientific">Anguilla anguilla</name>
    <name type="common">European freshwater eel</name>
    <name type="synonym">Muraena anguilla</name>
    <dbReference type="NCBI Taxonomy" id="7936"/>
    <lineage>
        <taxon>Eukaryota</taxon>
        <taxon>Metazoa</taxon>
        <taxon>Chordata</taxon>
        <taxon>Craniata</taxon>
        <taxon>Vertebrata</taxon>
        <taxon>Euteleostomi</taxon>
        <taxon>Actinopterygii</taxon>
        <taxon>Neopterygii</taxon>
        <taxon>Teleostei</taxon>
        <taxon>Anguilliformes</taxon>
        <taxon>Anguillidae</taxon>
        <taxon>Anguilla</taxon>
    </lineage>
</organism>
<accession>A0A0E9SU43</accession>
<sequence length="29" mass="3324">MQHSLVLDIPGSNISLSWKSGLVWFTLFF</sequence>
<protein>
    <submittedName>
        <fullName evidence="1">Uncharacterized protein</fullName>
    </submittedName>
</protein>
<reference evidence="1" key="2">
    <citation type="journal article" date="2015" name="Fish Shellfish Immunol.">
        <title>Early steps in the European eel (Anguilla anguilla)-Vibrio vulnificus interaction in the gills: Role of the RtxA13 toxin.</title>
        <authorList>
            <person name="Callol A."/>
            <person name="Pajuelo D."/>
            <person name="Ebbesson L."/>
            <person name="Teles M."/>
            <person name="MacKenzie S."/>
            <person name="Amaro C."/>
        </authorList>
    </citation>
    <scope>NUCLEOTIDE SEQUENCE</scope>
</reference>
<dbReference type="AlphaFoldDB" id="A0A0E9SU43"/>
<evidence type="ECO:0000313" key="1">
    <source>
        <dbReference type="EMBL" id="JAH44806.1"/>
    </source>
</evidence>
<proteinExistence type="predicted"/>